<organism evidence="1 2">
    <name type="scientific">Salirhabdus euzebyi</name>
    <dbReference type="NCBI Taxonomy" id="394506"/>
    <lineage>
        <taxon>Bacteria</taxon>
        <taxon>Bacillati</taxon>
        <taxon>Bacillota</taxon>
        <taxon>Bacilli</taxon>
        <taxon>Bacillales</taxon>
        <taxon>Bacillaceae</taxon>
        <taxon>Salirhabdus</taxon>
    </lineage>
</organism>
<gene>
    <name evidence="1" type="ORF">HNQ94_000473</name>
</gene>
<dbReference type="AlphaFoldDB" id="A0A841Q1M8"/>
<keyword evidence="2" id="KW-1185">Reference proteome</keyword>
<proteinExistence type="predicted"/>
<dbReference type="EMBL" id="JACHGH010000001">
    <property type="protein sequence ID" value="MBB6452052.1"/>
    <property type="molecule type" value="Genomic_DNA"/>
</dbReference>
<name>A0A841Q1M8_9BACI</name>
<dbReference type="Proteomes" id="UP000581688">
    <property type="component" value="Unassembled WGS sequence"/>
</dbReference>
<comment type="caution">
    <text evidence="1">The sequence shown here is derived from an EMBL/GenBank/DDBJ whole genome shotgun (WGS) entry which is preliminary data.</text>
</comment>
<accession>A0A841Q1M8</accession>
<protein>
    <submittedName>
        <fullName evidence="1">Uncharacterized protein</fullName>
    </submittedName>
</protein>
<evidence type="ECO:0000313" key="2">
    <source>
        <dbReference type="Proteomes" id="UP000581688"/>
    </source>
</evidence>
<evidence type="ECO:0000313" key="1">
    <source>
        <dbReference type="EMBL" id="MBB6452052.1"/>
    </source>
</evidence>
<reference evidence="1 2" key="1">
    <citation type="submission" date="2020-08" db="EMBL/GenBank/DDBJ databases">
        <title>Genomic Encyclopedia of Type Strains, Phase IV (KMG-IV): sequencing the most valuable type-strain genomes for metagenomic binning, comparative biology and taxonomic classification.</title>
        <authorList>
            <person name="Goeker M."/>
        </authorList>
    </citation>
    <scope>NUCLEOTIDE SEQUENCE [LARGE SCALE GENOMIC DNA]</scope>
    <source>
        <strain evidence="1 2">DSM 19612</strain>
    </source>
</reference>
<sequence length="43" mass="4934">MISLVPFMGMGLFYFYKNHFNLSNKGGNTHEGTFRGTETRGFK</sequence>